<evidence type="ECO:0000313" key="2">
    <source>
        <dbReference type="Proteomes" id="UP000256805"/>
    </source>
</evidence>
<sequence>MADAHQRRAACLREVAPHAAQPLTRPSFCAVRNTQSRSKNLLLGTRSMSLYDALTRRRQAGGPGRPSRIPSLT</sequence>
<accession>A0A375ITD1</accession>
<organism evidence="1 2">
    <name type="scientific">Cupriavidus taiwanensis</name>
    <dbReference type="NCBI Taxonomy" id="164546"/>
    <lineage>
        <taxon>Bacteria</taxon>
        <taxon>Pseudomonadati</taxon>
        <taxon>Pseudomonadota</taxon>
        <taxon>Betaproteobacteria</taxon>
        <taxon>Burkholderiales</taxon>
        <taxon>Burkholderiaceae</taxon>
        <taxon>Cupriavidus</taxon>
    </lineage>
</organism>
<protein>
    <submittedName>
        <fullName evidence="1">Uncharacterized protein</fullName>
    </submittedName>
</protein>
<reference evidence="1 2" key="1">
    <citation type="submission" date="2018-01" db="EMBL/GenBank/DDBJ databases">
        <authorList>
            <person name="Gaut B.S."/>
            <person name="Morton B.R."/>
            <person name="Clegg M.T."/>
            <person name="Duvall M.R."/>
        </authorList>
    </citation>
    <scope>NUCLEOTIDE SEQUENCE [LARGE SCALE GENOMIC DNA]</scope>
    <source>
        <strain evidence="1">Cupriavidus taiwanensis cmp 52</strain>
    </source>
</reference>
<dbReference type="Proteomes" id="UP000256805">
    <property type="component" value="Unassembled WGS sequence"/>
</dbReference>
<dbReference type="EMBL" id="OVTA01000001">
    <property type="protein sequence ID" value="SPR95828.1"/>
    <property type="molecule type" value="Genomic_DNA"/>
</dbReference>
<gene>
    <name evidence="1" type="ORF">CBM2634_A10031</name>
</gene>
<dbReference type="AlphaFoldDB" id="A0A375ITD1"/>
<proteinExistence type="predicted"/>
<name>A0A375ITD1_9BURK</name>
<evidence type="ECO:0000313" key="1">
    <source>
        <dbReference type="EMBL" id="SPR95828.1"/>
    </source>
</evidence>